<evidence type="ECO:0000256" key="2">
    <source>
        <dbReference type="ARBA" id="ARBA00022448"/>
    </source>
</evidence>
<dbReference type="InterPro" id="IPR000515">
    <property type="entry name" value="MetI-like"/>
</dbReference>
<dbReference type="CDD" id="cd06261">
    <property type="entry name" value="TM_PBP2"/>
    <property type="match status" value="1"/>
</dbReference>
<dbReference type="Pfam" id="PF00528">
    <property type="entry name" value="BPD_transp_1"/>
    <property type="match status" value="1"/>
</dbReference>
<evidence type="ECO:0000256" key="7">
    <source>
        <dbReference type="RuleBase" id="RU363032"/>
    </source>
</evidence>
<accession>A0ABY9IKC3</accession>
<dbReference type="Proteomes" id="UP001235744">
    <property type="component" value="Chromosome"/>
</dbReference>
<evidence type="ECO:0000313" key="10">
    <source>
        <dbReference type="EMBL" id="WLQ55732.1"/>
    </source>
</evidence>
<dbReference type="RefSeq" id="WP_306072033.1">
    <property type="nucleotide sequence ID" value="NZ_CP120988.1"/>
</dbReference>
<feature type="transmembrane region" description="Helical" evidence="7">
    <location>
        <begin position="235"/>
        <end position="255"/>
    </location>
</feature>
<dbReference type="PANTHER" id="PTHR30193">
    <property type="entry name" value="ABC TRANSPORTER PERMEASE PROTEIN"/>
    <property type="match status" value="1"/>
</dbReference>
<evidence type="ECO:0000259" key="9">
    <source>
        <dbReference type="PROSITE" id="PS50928"/>
    </source>
</evidence>
<feature type="transmembrane region" description="Helical" evidence="7">
    <location>
        <begin position="289"/>
        <end position="308"/>
    </location>
</feature>
<protein>
    <submittedName>
        <fullName evidence="10">Sugar ABC transporter permease</fullName>
    </submittedName>
</protein>
<dbReference type="Gene3D" id="1.10.3720.10">
    <property type="entry name" value="MetI-like"/>
    <property type="match status" value="1"/>
</dbReference>
<organism evidence="10 11">
    <name type="scientific">Streptomyces poriferorum</name>
    <dbReference type="NCBI Taxonomy" id="2798799"/>
    <lineage>
        <taxon>Bacteria</taxon>
        <taxon>Bacillati</taxon>
        <taxon>Actinomycetota</taxon>
        <taxon>Actinomycetes</taxon>
        <taxon>Kitasatosporales</taxon>
        <taxon>Streptomycetaceae</taxon>
        <taxon>Streptomyces</taxon>
    </lineage>
</organism>
<gene>
    <name evidence="10" type="ORF">P8A19_09860</name>
</gene>
<dbReference type="InterPro" id="IPR051393">
    <property type="entry name" value="ABC_transporter_permease"/>
</dbReference>
<sequence length="317" mass="34651">MTLLTPSRSPAAVSKRPVPKSPPMRRRRGTGARKQLTAWLFLVPALLVFGLFAWWPIVRSLLLSFQRTNLVEPAVWVGLENFRTLFDDPLLATAVGNTLFFVALGLLIGFPAPLILAAVMSTVRRGAGVYRFLVYLPVVIPPVVAILLWKWFYDPGSGLFNSILGKIGLGPYPWLESSDSAMLSLVLEATWAGMGGAVLIYLAAMVSIPGELYEAAEVDGAGIRRRVWHVMLPQLRSVIGLLLLVQLIGTVQVFTEPYVFTGGGPDNATLTILLLIFRYAFQDGEYGQAAALSFLMVLALALLSAVYLRATRSWSTS</sequence>
<keyword evidence="11" id="KW-1185">Reference proteome</keyword>
<name>A0ABY9IKC3_9ACTN</name>
<dbReference type="EMBL" id="CP120988">
    <property type="protein sequence ID" value="WLQ55732.1"/>
    <property type="molecule type" value="Genomic_DNA"/>
</dbReference>
<comment type="subcellular location">
    <subcellularLocation>
        <location evidence="1 7">Cell membrane</location>
        <topology evidence="1 7">Multi-pass membrane protein</topology>
    </subcellularLocation>
</comment>
<keyword evidence="3" id="KW-1003">Cell membrane</keyword>
<evidence type="ECO:0000256" key="6">
    <source>
        <dbReference type="ARBA" id="ARBA00023136"/>
    </source>
</evidence>
<feature type="transmembrane region" description="Helical" evidence="7">
    <location>
        <begin position="99"/>
        <end position="120"/>
    </location>
</feature>
<keyword evidence="4 7" id="KW-0812">Transmembrane</keyword>
<keyword evidence="5 7" id="KW-1133">Transmembrane helix</keyword>
<evidence type="ECO:0000256" key="8">
    <source>
        <dbReference type="SAM" id="MobiDB-lite"/>
    </source>
</evidence>
<reference evidence="10 11" key="1">
    <citation type="submission" date="2023-03" db="EMBL/GenBank/DDBJ databases">
        <title>Isolation and description of six Streptomyces strains from soil environments, able to metabolize different microbial glucans.</title>
        <authorList>
            <person name="Widen T."/>
            <person name="Larsbrink J."/>
        </authorList>
    </citation>
    <scope>NUCLEOTIDE SEQUENCE [LARGE SCALE GENOMIC DNA]</scope>
    <source>
        <strain evidence="10 11">Alt2</strain>
    </source>
</reference>
<keyword evidence="2 7" id="KW-0813">Transport</keyword>
<evidence type="ECO:0000256" key="5">
    <source>
        <dbReference type="ARBA" id="ARBA00022989"/>
    </source>
</evidence>
<evidence type="ECO:0000256" key="4">
    <source>
        <dbReference type="ARBA" id="ARBA00022692"/>
    </source>
</evidence>
<evidence type="ECO:0000313" key="11">
    <source>
        <dbReference type="Proteomes" id="UP001235744"/>
    </source>
</evidence>
<dbReference type="PROSITE" id="PS50928">
    <property type="entry name" value="ABC_TM1"/>
    <property type="match status" value="1"/>
</dbReference>
<feature type="region of interest" description="Disordered" evidence="8">
    <location>
        <begin position="1"/>
        <end position="30"/>
    </location>
</feature>
<dbReference type="PANTHER" id="PTHR30193:SF41">
    <property type="entry name" value="DIACETYLCHITOBIOSE UPTAKE SYSTEM PERMEASE PROTEIN NGCF"/>
    <property type="match status" value="1"/>
</dbReference>
<keyword evidence="6 7" id="KW-0472">Membrane</keyword>
<feature type="transmembrane region" description="Helical" evidence="7">
    <location>
        <begin position="36"/>
        <end position="57"/>
    </location>
</feature>
<dbReference type="InterPro" id="IPR035906">
    <property type="entry name" value="MetI-like_sf"/>
</dbReference>
<comment type="similarity">
    <text evidence="7">Belongs to the binding-protein-dependent transport system permease family.</text>
</comment>
<feature type="transmembrane region" description="Helical" evidence="7">
    <location>
        <begin position="132"/>
        <end position="152"/>
    </location>
</feature>
<evidence type="ECO:0000256" key="1">
    <source>
        <dbReference type="ARBA" id="ARBA00004651"/>
    </source>
</evidence>
<evidence type="ECO:0000256" key="3">
    <source>
        <dbReference type="ARBA" id="ARBA00022475"/>
    </source>
</evidence>
<dbReference type="SUPFAM" id="SSF161098">
    <property type="entry name" value="MetI-like"/>
    <property type="match status" value="1"/>
</dbReference>
<proteinExistence type="inferred from homology"/>
<feature type="transmembrane region" description="Helical" evidence="7">
    <location>
        <begin position="181"/>
        <end position="204"/>
    </location>
</feature>
<feature type="domain" description="ABC transmembrane type-1" evidence="9">
    <location>
        <begin position="95"/>
        <end position="307"/>
    </location>
</feature>